<dbReference type="PRINTS" id="PR00411">
    <property type="entry name" value="PNDRDTASEI"/>
</dbReference>
<protein>
    <submittedName>
        <fullName evidence="8">NADH dehydrogenase</fullName>
        <ecNumber evidence="8">1.6.99.3</ecNumber>
    </submittedName>
</protein>
<evidence type="ECO:0000313" key="8">
    <source>
        <dbReference type="EMBL" id="KJF16986.1"/>
    </source>
</evidence>
<dbReference type="Gene3D" id="3.50.50.100">
    <property type="match status" value="1"/>
</dbReference>
<comment type="similarity">
    <text evidence="2">Belongs to the NADH dehydrogenase family.</text>
</comment>
<dbReference type="InterPro" id="IPR054585">
    <property type="entry name" value="NDH2-like_C"/>
</dbReference>
<dbReference type="PRINTS" id="PR00368">
    <property type="entry name" value="FADPNR"/>
</dbReference>
<feature type="domain" description="External alternative NADH-ubiquinone oxidoreductase-like C-terminal" evidence="7">
    <location>
        <begin position="342"/>
        <end position="395"/>
    </location>
</feature>
<evidence type="ECO:0000256" key="2">
    <source>
        <dbReference type="ARBA" id="ARBA00005272"/>
    </source>
</evidence>
<dbReference type="GO" id="GO:0019646">
    <property type="term" value="P:aerobic electron transport chain"/>
    <property type="evidence" value="ECO:0007669"/>
    <property type="project" value="TreeGrafter"/>
</dbReference>
<gene>
    <name evidence="8" type="primary">ndh</name>
    <name evidence="8" type="ORF">AXFE_21890</name>
</gene>
<keyword evidence="3" id="KW-0285">Flavoprotein</keyword>
<keyword evidence="5 8" id="KW-0560">Oxidoreductase</keyword>
<dbReference type="PATRIC" id="fig|1280514.3.peg.2859"/>
<feature type="domain" description="FAD/NAD(P)-binding" evidence="6">
    <location>
        <begin position="3"/>
        <end position="318"/>
    </location>
</feature>
<evidence type="ECO:0000256" key="1">
    <source>
        <dbReference type="ARBA" id="ARBA00001974"/>
    </source>
</evidence>
<keyword evidence="9" id="KW-1185">Reference proteome</keyword>
<dbReference type="InterPro" id="IPR051169">
    <property type="entry name" value="NADH-Q_oxidoreductase"/>
</dbReference>
<sequence>MTRVVIVGAGFGGLATMSALAHQDVEITLIDKHNFATFQPLLYQVATAGLNPGDVAFPIRTLLRKQKGVTFRQGMLAGVDSAANEISLVDGARVPYDFLVLAMGATTNFFGIPGAEEHCHGIYTLDEALAVRNKVFSLFERAASQGIKGNAMTTIVIGGGATGVEMAGALAELKLRAFRTDYPSLDPAQARVILIEARERLLGAFSPELSKYASAELKGRGVEVRLNTEVKSVTDAGVHLANGEFIDSRLVIWSAGVGVSKQFSDLGLPQGRQGRFEVGDDLRVVGHENIFAVGDIAATLESDGSLVPQLAQPAIQTGTHVAKMIQALITSMPTTQFVYRNKGTMATIGRNAAVAELTNGMKLTGSTAWLAWLALHLLTLLGVRNRLSVLLNWSWHYISWGRGPRVILGG</sequence>
<proteinExistence type="inferred from homology"/>
<reference evidence="8 9" key="1">
    <citation type="submission" date="2015-01" db="EMBL/GenBank/DDBJ databases">
        <title>Draft genome of the acidophilic iron oxidizer Acidithrix ferrooxidans strain Py-F3.</title>
        <authorList>
            <person name="Poehlein A."/>
            <person name="Eisen S."/>
            <person name="Schloemann M."/>
            <person name="Johnson B.D."/>
            <person name="Daniel R."/>
            <person name="Muehling M."/>
        </authorList>
    </citation>
    <scope>NUCLEOTIDE SEQUENCE [LARGE SCALE GENOMIC DNA]</scope>
    <source>
        <strain evidence="8 9">Py-F3</strain>
    </source>
</reference>
<accession>A0A0D8HIT1</accession>
<dbReference type="InterPro" id="IPR023753">
    <property type="entry name" value="FAD/NAD-binding_dom"/>
</dbReference>
<evidence type="ECO:0000259" key="7">
    <source>
        <dbReference type="Pfam" id="PF22366"/>
    </source>
</evidence>
<dbReference type="AlphaFoldDB" id="A0A0D8HIT1"/>
<evidence type="ECO:0000259" key="6">
    <source>
        <dbReference type="Pfam" id="PF07992"/>
    </source>
</evidence>
<comment type="caution">
    <text evidence="8">The sequence shown here is derived from an EMBL/GenBank/DDBJ whole genome shotgun (WGS) entry which is preliminary data.</text>
</comment>
<dbReference type="Pfam" id="PF22366">
    <property type="entry name" value="NDH2_C"/>
    <property type="match status" value="1"/>
</dbReference>
<dbReference type="PANTHER" id="PTHR42913:SF3">
    <property type="entry name" value="64 KDA MITOCHONDRIAL NADH DEHYDROGENASE (EUROFUNG)"/>
    <property type="match status" value="1"/>
</dbReference>
<evidence type="ECO:0000256" key="5">
    <source>
        <dbReference type="ARBA" id="ARBA00023002"/>
    </source>
</evidence>
<dbReference type="OrthoDB" id="9781621at2"/>
<dbReference type="EC" id="1.6.99.3" evidence="8"/>
<keyword evidence="4" id="KW-0274">FAD</keyword>
<dbReference type="EMBL" id="JXYS01000069">
    <property type="protein sequence ID" value="KJF16986.1"/>
    <property type="molecule type" value="Genomic_DNA"/>
</dbReference>
<evidence type="ECO:0000313" key="9">
    <source>
        <dbReference type="Proteomes" id="UP000032360"/>
    </source>
</evidence>
<dbReference type="Proteomes" id="UP000032360">
    <property type="component" value="Unassembled WGS sequence"/>
</dbReference>
<dbReference type="Pfam" id="PF07992">
    <property type="entry name" value="Pyr_redox_2"/>
    <property type="match status" value="1"/>
</dbReference>
<dbReference type="PANTHER" id="PTHR42913">
    <property type="entry name" value="APOPTOSIS-INDUCING FACTOR 1"/>
    <property type="match status" value="1"/>
</dbReference>
<dbReference type="InterPro" id="IPR036188">
    <property type="entry name" value="FAD/NAD-bd_sf"/>
</dbReference>
<dbReference type="STRING" id="1280514.AXFE_21890"/>
<organism evidence="8 9">
    <name type="scientific">Acidithrix ferrooxidans</name>
    <dbReference type="NCBI Taxonomy" id="1280514"/>
    <lineage>
        <taxon>Bacteria</taxon>
        <taxon>Bacillati</taxon>
        <taxon>Actinomycetota</taxon>
        <taxon>Acidimicrobiia</taxon>
        <taxon>Acidimicrobiales</taxon>
        <taxon>Acidimicrobiaceae</taxon>
        <taxon>Acidithrix</taxon>
    </lineage>
</organism>
<evidence type="ECO:0000256" key="3">
    <source>
        <dbReference type="ARBA" id="ARBA00022630"/>
    </source>
</evidence>
<name>A0A0D8HIT1_9ACTN</name>
<evidence type="ECO:0000256" key="4">
    <source>
        <dbReference type="ARBA" id="ARBA00022827"/>
    </source>
</evidence>
<dbReference type="RefSeq" id="WP_052605814.1">
    <property type="nucleotide sequence ID" value="NZ_JXYS01000069.1"/>
</dbReference>
<comment type="cofactor">
    <cofactor evidence="1">
        <name>FAD</name>
        <dbReference type="ChEBI" id="CHEBI:57692"/>
    </cofactor>
</comment>
<dbReference type="SUPFAM" id="SSF51905">
    <property type="entry name" value="FAD/NAD(P)-binding domain"/>
    <property type="match status" value="1"/>
</dbReference>
<dbReference type="GO" id="GO:0003955">
    <property type="term" value="F:NAD(P)H dehydrogenase (quinone) activity"/>
    <property type="evidence" value="ECO:0007669"/>
    <property type="project" value="TreeGrafter"/>
</dbReference>